<gene>
    <name evidence="5" type="ORF">IFR04_007687</name>
</gene>
<dbReference type="Proteomes" id="UP000664132">
    <property type="component" value="Unassembled WGS sequence"/>
</dbReference>
<feature type="compositionally biased region" description="Basic and acidic residues" evidence="2">
    <location>
        <begin position="1211"/>
        <end position="1220"/>
    </location>
</feature>
<dbReference type="OrthoDB" id="775356at2759"/>
<sequence length="1369" mass="150412">MRANRPMSILPPGMDGRPYNAPHGKDGALQDWQRNATETLARSLDRPSDPNTTHRVRSAVHTIRPVTPDRHDGDDGASVSVGSVQTSPRTIPGGEKRRQGLVFQDSYSTDSLEGGGGGGRSGPPVSFHSRPRNRTINEPPHQRSGSNSNPVSKSRHRIGSVHSTASSSFHDVPPQPDVSNSLGFPSISTRPSQLQKSNSVKGGRRLTKKSSRPTSPLSNMGDVPSVDSLPFPVTTGDANKILMLMKTLCGRMRGEVEYQAVENGPWYAGICYIDETKGSLMYEGDDRGPFHLAVISDLRGCRVKPINSPDRPLRCLELSNRAFGIEIHLMPMVKAEFDLWLAALLCWQQIRTTTLSGSPPRSSAPSVAERKPSVAPRRDSTFSTSQRGGNIIKVAKLLLWDKGAPSSPTAIVRRPSTRDLRSSSRSGWRKVSCILQDNGEFKLLTENDITLLSVIQLSQLSRCAIQRLDRSVLDEEYCIAIFPRYTPGSTQLSIFRPVYIALESRLTHEVWFCLLRAFTIPEIYGPQMADDNDDLGMDPLLPSTNDMFRMEKSISLRIIEAKIRRPVSKSENHSLGKSIKAVDDPSFGDYFVEVILDGEVRARTKTRNDTRNPFWREDCEFLDLPAHLPSLSVVLKQLEHPMGPTHGFLSSSSVHVPGPAIDVICGTVDIQIDKLDRGKDNEAWWPILDDQEDPVGEIFLRVRHDELVVLLAKDYQPISELLHNFGSGLTVQIAQVVPTSLRSLAEILMNIFQVSGHSAEWLSALVEDEIDGLGKETPNRRLRWSRRIGSNESYGSVSDRAETVRDMGKSLQGEANLLFRGNSLLTQALDFHMRRLGKEYLEDVLSAKIMEINTMNPDCEVDPSRISNGDDLDKNWKLLTSLTTDIWESIASSAKRCPPEIRQVLKYVRAVTEDRYGDFLRTVSYTSVSGFLFLRFFCPALLNPKLFGLLRDHPQPKAQRTLTLIAKSLQALANLSHFGQKESWMEPMNQFLARHRQGVKDFLDAVCDIPAERNSYALPASYSTPITILARLPPTSREGFPSLPYLIDHARNFASLVKLWLGAMTHYTTPHGLDGDLLEFHELCLSLQRRTDDCLLKAEQADRSADQLSLQWEDIVANLHSSTINDVTYPSAVQTHDPDLALGTRTGSSSTNHSPPWTEYSTSITGGTAATASQHSHTPSQSHSHAPSYSHSQNRTPAQRLPPGSAGSEAGSREKKDRQSFWDATFGKEHHHGHHASGQGKHGKSHDPTLDGSQASPPSRGQSRNGNGAGSGSGAGGSVGGSGSGKPSRNFLSGLRRKGKGEKGEKGEKSEKSDKSEKSENGESHNAATSALGMSAGSANANGNGNTQLVGSLESTASFGREWKDGGMI</sequence>
<feature type="compositionally biased region" description="Low complexity" evidence="2">
    <location>
        <begin position="1330"/>
        <end position="1346"/>
    </location>
</feature>
<dbReference type="GO" id="GO:0005096">
    <property type="term" value="F:GTPase activator activity"/>
    <property type="evidence" value="ECO:0007669"/>
    <property type="project" value="UniProtKB-KW"/>
</dbReference>
<feature type="region of interest" description="Disordered" evidence="2">
    <location>
        <begin position="41"/>
        <end position="230"/>
    </location>
</feature>
<dbReference type="PROSITE" id="PS00509">
    <property type="entry name" value="RAS_GTPASE_ACTIV_1"/>
    <property type="match status" value="1"/>
</dbReference>
<feature type="compositionally biased region" description="Basic and acidic residues" evidence="2">
    <location>
        <begin position="368"/>
        <end position="380"/>
    </location>
</feature>
<feature type="compositionally biased region" description="Basic and acidic residues" evidence="2">
    <location>
        <begin position="1301"/>
        <end position="1323"/>
    </location>
</feature>
<evidence type="ECO:0000256" key="2">
    <source>
        <dbReference type="SAM" id="MobiDB-lite"/>
    </source>
</evidence>
<dbReference type="SUPFAM" id="SSF49562">
    <property type="entry name" value="C2 domain (Calcium/lipid-binding domain, CaLB)"/>
    <property type="match status" value="1"/>
</dbReference>
<feature type="compositionally biased region" description="Polar residues" evidence="2">
    <location>
        <begin position="80"/>
        <end position="89"/>
    </location>
</feature>
<dbReference type="PROSITE" id="PS50018">
    <property type="entry name" value="RAS_GTPASE_ACTIV_2"/>
    <property type="match status" value="1"/>
</dbReference>
<evidence type="ECO:0008006" key="7">
    <source>
        <dbReference type="Google" id="ProtNLM"/>
    </source>
</evidence>
<dbReference type="InterPro" id="IPR023152">
    <property type="entry name" value="RasGAP_CS"/>
</dbReference>
<dbReference type="InterPro" id="IPR035892">
    <property type="entry name" value="C2_domain_sf"/>
</dbReference>
<dbReference type="InterPro" id="IPR039360">
    <property type="entry name" value="Ras_GTPase"/>
</dbReference>
<dbReference type="InterPro" id="IPR001936">
    <property type="entry name" value="RasGAP_dom"/>
</dbReference>
<keyword evidence="6" id="KW-1185">Reference proteome</keyword>
<feature type="region of interest" description="Disordered" evidence="2">
    <location>
        <begin position="1135"/>
        <end position="1369"/>
    </location>
</feature>
<feature type="compositionally biased region" description="Polar residues" evidence="2">
    <location>
        <begin position="143"/>
        <end position="152"/>
    </location>
</feature>
<evidence type="ECO:0000259" key="3">
    <source>
        <dbReference type="PROSITE" id="PS50004"/>
    </source>
</evidence>
<feature type="region of interest" description="Disordered" evidence="2">
    <location>
        <begin position="1"/>
        <end position="28"/>
    </location>
</feature>
<dbReference type="SMART" id="SM00323">
    <property type="entry name" value="RasGAP"/>
    <property type="match status" value="1"/>
</dbReference>
<dbReference type="PANTHER" id="PTHR10194:SF60">
    <property type="entry name" value="RAS GTPASE-ACTIVATING PROTEIN RASKOL"/>
    <property type="match status" value="1"/>
</dbReference>
<feature type="compositionally biased region" description="Basic residues" evidence="2">
    <location>
        <begin position="202"/>
        <end position="211"/>
    </location>
</feature>
<dbReference type="GO" id="GO:0007165">
    <property type="term" value="P:signal transduction"/>
    <property type="evidence" value="ECO:0007669"/>
    <property type="project" value="UniProtKB-ARBA"/>
</dbReference>
<dbReference type="Pfam" id="PF00616">
    <property type="entry name" value="RasGAP"/>
    <property type="match status" value="1"/>
</dbReference>
<dbReference type="EMBL" id="JAFJYH010000111">
    <property type="protein sequence ID" value="KAG4419186.1"/>
    <property type="molecule type" value="Genomic_DNA"/>
</dbReference>
<evidence type="ECO:0000259" key="4">
    <source>
        <dbReference type="PROSITE" id="PS50018"/>
    </source>
</evidence>
<feature type="compositionally biased region" description="Low complexity" evidence="2">
    <location>
        <begin position="1161"/>
        <end position="1188"/>
    </location>
</feature>
<dbReference type="PANTHER" id="PTHR10194">
    <property type="entry name" value="RAS GTPASE-ACTIVATING PROTEINS"/>
    <property type="match status" value="1"/>
</dbReference>
<feature type="compositionally biased region" description="Polar residues" evidence="2">
    <location>
        <begin position="1145"/>
        <end position="1155"/>
    </location>
</feature>
<comment type="caution">
    <text evidence="5">The sequence shown here is derived from an EMBL/GenBank/DDBJ whole genome shotgun (WGS) entry which is preliminary data.</text>
</comment>
<feature type="domain" description="C2" evidence="3">
    <location>
        <begin position="534"/>
        <end position="685"/>
    </location>
</feature>
<dbReference type="InterPro" id="IPR000008">
    <property type="entry name" value="C2_dom"/>
</dbReference>
<feature type="compositionally biased region" description="Polar residues" evidence="2">
    <location>
        <begin position="177"/>
        <end position="200"/>
    </location>
</feature>
<proteinExistence type="predicted"/>
<dbReference type="Gene3D" id="1.10.506.10">
    <property type="entry name" value="GTPase Activation - p120gap, domain 1"/>
    <property type="match status" value="1"/>
</dbReference>
<evidence type="ECO:0000256" key="1">
    <source>
        <dbReference type="ARBA" id="ARBA00022468"/>
    </source>
</evidence>
<feature type="domain" description="Ras-GAP" evidence="4">
    <location>
        <begin position="740"/>
        <end position="974"/>
    </location>
</feature>
<dbReference type="InterPro" id="IPR008936">
    <property type="entry name" value="Rho_GTPase_activation_prot"/>
</dbReference>
<dbReference type="SUPFAM" id="SSF48350">
    <property type="entry name" value="GTPase activation domain, GAP"/>
    <property type="match status" value="1"/>
</dbReference>
<name>A0A8H7W6A7_9HELO</name>
<feature type="compositionally biased region" description="Polar residues" evidence="2">
    <location>
        <begin position="354"/>
        <end position="365"/>
    </location>
</feature>
<dbReference type="Pfam" id="PF00168">
    <property type="entry name" value="C2"/>
    <property type="match status" value="1"/>
</dbReference>
<accession>A0A8H7W6A7</accession>
<dbReference type="CDD" id="cd05137">
    <property type="entry name" value="RasGAP_CLA2_BUD2"/>
    <property type="match status" value="1"/>
</dbReference>
<dbReference type="PROSITE" id="PS50004">
    <property type="entry name" value="C2"/>
    <property type="match status" value="1"/>
</dbReference>
<feature type="region of interest" description="Disordered" evidence="2">
    <location>
        <begin position="354"/>
        <end position="385"/>
    </location>
</feature>
<evidence type="ECO:0000313" key="5">
    <source>
        <dbReference type="EMBL" id="KAG4419186.1"/>
    </source>
</evidence>
<feature type="compositionally biased region" description="Polar residues" evidence="2">
    <location>
        <begin position="1347"/>
        <end position="1358"/>
    </location>
</feature>
<dbReference type="CDD" id="cd00030">
    <property type="entry name" value="C2"/>
    <property type="match status" value="1"/>
</dbReference>
<protein>
    <recommendedName>
        <fullName evidence="7">Ras-GAP domain-containing protein</fullName>
    </recommendedName>
</protein>
<keyword evidence="1" id="KW-0343">GTPase activation</keyword>
<reference evidence="5" key="1">
    <citation type="submission" date="2021-02" db="EMBL/GenBank/DDBJ databases">
        <title>Genome sequence Cadophora malorum strain M34.</title>
        <authorList>
            <person name="Stefanovic E."/>
            <person name="Vu D."/>
            <person name="Scully C."/>
            <person name="Dijksterhuis J."/>
            <person name="Roader J."/>
            <person name="Houbraken J."/>
        </authorList>
    </citation>
    <scope>NUCLEOTIDE SEQUENCE</scope>
    <source>
        <strain evidence="5">M34</strain>
    </source>
</reference>
<feature type="compositionally biased region" description="Gly residues" evidence="2">
    <location>
        <begin position="1267"/>
        <end position="1284"/>
    </location>
</feature>
<organism evidence="5 6">
    <name type="scientific">Cadophora malorum</name>
    <dbReference type="NCBI Taxonomy" id="108018"/>
    <lineage>
        <taxon>Eukaryota</taxon>
        <taxon>Fungi</taxon>
        <taxon>Dikarya</taxon>
        <taxon>Ascomycota</taxon>
        <taxon>Pezizomycotina</taxon>
        <taxon>Leotiomycetes</taxon>
        <taxon>Helotiales</taxon>
        <taxon>Ploettnerulaceae</taxon>
        <taxon>Cadophora</taxon>
    </lineage>
</organism>
<dbReference type="Gene3D" id="2.60.40.150">
    <property type="entry name" value="C2 domain"/>
    <property type="match status" value="1"/>
</dbReference>
<dbReference type="SMART" id="SM00239">
    <property type="entry name" value="C2"/>
    <property type="match status" value="1"/>
</dbReference>
<evidence type="ECO:0000313" key="6">
    <source>
        <dbReference type="Proteomes" id="UP000664132"/>
    </source>
</evidence>